<evidence type="ECO:0000313" key="3">
    <source>
        <dbReference type="Proteomes" id="UP001642464"/>
    </source>
</evidence>
<protein>
    <submittedName>
        <fullName evidence="2">Uncharacterized protein</fullName>
    </submittedName>
</protein>
<gene>
    <name evidence="2" type="ORF">SCF082_LOCUS10530</name>
</gene>
<dbReference type="EMBL" id="CAXAMM010006180">
    <property type="protein sequence ID" value="CAK9010109.1"/>
    <property type="molecule type" value="Genomic_DNA"/>
</dbReference>
<evidence type="ECO:0000256" key="1">
    <source>
        <dbReference type="SAM" id="MobiDB-lite"/>
    </source>
</evidence>
<evidence type="ECO:0000313" key="2">
    <source>
        <dbReference type="EMBL" id="CAK9010109.1"/>
    </source>
</evidence>
<keyword evidence="3" id="KW-1185">Reference proteome</keyword>
<comment type="caution">
    <text evidence="2">The sequence shown here is derived from an EMBL/GenBank/DDBJ whole genome shotgun (WGS) entry which is preliminary data.</text>
</comment>
<organism evidence="2 3">
    <name type="scientific">Durusdinium trenchii</name>
    <dbReference type="NCBI Taxonomy" id="1381693"/>
    <lineage>
        <taxon>Eukaryota</taxon>
        <taxon>Sar</taxon>
        <taxon>Alveolata</taxon>
        <taxon>Dinophyceae</taxon>
        <taxon>Suessiales</taxon>
        <taxon>Symbiodiniaceae</taxon>
        <taxon>Durusdinium</taxon>
    </lineage>
</organism>
<name>A0ABP0J6U8_9DINO</name>
<reference evidence="2 3" key="1">
    <citation type="submission" date="2024-02" db="EMBL/GenBank/DDBJ databases">
        <authorList>
            <person name="Chen Y."/>
            <person name="Shah S."/>
            <person name="Dougan E. K."/>
            <person name="Thang M."/>
            <person name="Chan C."/>
        </authorList>
    </citation>
    <scope>NUCLEOTIDE SEQUENCE [LARGE SCALE GENOMIC DNA]</scope>
</reference>
<dbReference type="Proteomes" id="UP001642464">
    <property type="component" value="Unassembled WGS sequence"/>
</dbReference>
<sequence length="506" mass="54891">MLSYAQSNVAKGKVPSDKAVDTASLQQAFTIGGGASGHTGFSMKGLSPFDSLLQRLDTAGADLPSEDRKDLQQQITSFLPKLEPGKAADLVGKLQAADGLRSAAFLDEVCKLLPASRFTSPHLTRILAVLANWAAAVSGSDADGKPKLSEDARSFFTTSAAELSLRLMDVAPRDLSQIANAMATIGQTEERFFASLARASVARCERFAAEEILLLCLAFDKANLVHVPLLEAAAKLLRHQVSQVSGEDLSKGLKSLATCCVRDLELGRSVGEHLAQGPKGRLSPEEFCSLAWTFVTLGFYHDQMFRAVFKALEDAPSMPGDTLCQLYEIHLALKAFREDLYGKYELEEAAVQSLKAHYRKQRGGKLREAIAFLAAASAREAQLDATDQVFLKRLQACHGDCDSLRAEYEKSRRSLQSLEEETLKRATKALAPSQRAPGARVPGPLHSHVSKRSKASTESNLHKFVLVASVVGLVIAAFFSPRWLQQANRLLKLSSPSERTPILSAV</sequence>
<accession>A0ABP0J6U8</accession>
<proteinExistence type="predicted"/>
<feature type="region of interest" description="Disordered" evidence="1">
    <location>
        <begin position="429"/>
        <end position="454"/>
    </location>
</feature>